<dbReference type="EMBL" id="KV970169">
    <property type="protein sequence ID" value="PIO16073.1"/>
    <property type="molecule type" value="Genomic_DNA"/>
</dbReference>
<gene>
    <name evidence="1" type="ORF">AB205_0155810</name>
</gene>
<proteinExistence type="predicted"/>
<sequence>FASGILVCLGWRPVGSPPSVRPPQLPGGGVSDCRAMYGLRHHFTNHNVSRYALAPDEWHKKPRNA</sequence>
<accession>A0A2G9QLW4</accession>
<feature type="non-terminal residue" evidence="1">
    <location>
        <position position="1"/>
    </location>
</feature>
<organism evidence="1">
    <name type="scientific">Aquarana catesbeiana</name>
    <name type="common">American bullfrog</name>
    <name type="synonym">Rana catesbeiana</name>
    <dbReference type="NCBI Taxonomy" id="8400"/>
    <lineage>
        <taxon>Eukaryota</taxon>
        <taxon>Metazoa</taxon>
        <taxon>Chordata</taxon>
        <taxon>Craniata</taxon>
        <taxon>Vertebrata</taxon>
        <taxon>Euteleostomi</taxon>
        <taxon>Amphibia</taxon>
        <taxon>Batrachia</taxon>
        <taxon>Anura</taxon>
        <taxon>Neobatrachia</taxon>
        <taxon>Ranoidea</taxon>
        <taxon>Ranidae</taxon>
        <taxon>Aquarana</taxon>
    </lineage>
</organism>
<protein>
    <submittedName>
        <fullName evidence="1">Uncharacterized protein</fullName>
    </submittedName>
</protein>
<evidence type="ECO:0000313" key="1">
    <source>
        <dbReference type="EMBL" id="PIO16073.1"/>
    </source>
</evidence>
<reference evidence="1" key="1">
    <citation type="submission" date="2017-08" db="EMBL/GenBank/DDBJ databases">
        <title>Assembly of the North American Bullfrog Genome.</title>
        <authorList>
            <person name="Warren R.L."/>
            <person name="Vandervalk B.P."/>
            <person name="Kucuk E."/>
            <person name="Birol I."/>
            <person name="Helbing C."/>
            <person name="Pandoh P."/>
            <person name="Behsaz B."/>
            <person name="Mohamadi H."/>
            <person name="Chu J."/>
            <person name="Jackman S."/>
            <person name="Hammond S.A."/>
            <person name="Veldhoen N."/>
            <person name="Kirk H."/>
            <person name="Zhao Y."/>
            <person name="Coope R."/>
            <person name="Pleasance S."/>
            <person name="Moore R."/>
            <person name="Holt R."/>
        </authorList>
    </citation>
    <scope>NUCLEOTIDE SEQUENCE</scope>
    <source>
        <strain evidence="1">Bruno</strain>
        <tissue evidence="1">Liver</tissue>
    </source>
</reference>
<name>A0A2G9QLW4_AQUCT</name>
<dbReference type="AlphaFoldDB" id="A0A2G9QLW4"/>